<dbReference type="GO" id="GO:0004190">
    <property type="term" value="F:aspartic-type endopeptidase activity"/>
    <property type="evidence" value="ECO:0007669"/>
    <property type="project" value="InterPro"/>
</dbReference>
<evidence type="ECO:0000256" key="3">
    <source>
        <dbReference type="ARBA" id="ARBA00022525"/>
    </source>
</evidence>
<dbReference type="SUPFAM" id="SSF50630">
    <property type="entry name" value="Acid proteases"/>
    <property type="match status" value="1"/>
</dbReference>
<dbReference type="InterPro" id="IPR021109">
    <property type="entry name" value="Peptidase_aspartic_dom_sf"/>
</dbReference>
<evidence type="ECO:0000256" key="5">
    <source>
        <dbReference type="SAM" id="MobiDB-lite"/>
    </source>
</evidence>
<accession>A0A6V7QC40</accession>
<dbReference type="GO" id="GO:0006508">
    <property type="term" value="P:proteolysis"/>
    <property type="evidence" value="ECO:0007669"/>
    <property type="project" value="InterPro"/>
</dbReference>
<keyword evidence="3" id="KW-0964">Secreted</keyword>
<dbReference type="Pfam" id="PF14543">
    <property type="entry name" value="TAXi_N"/>
    <property type="match status" value="1"/>
</dbReference>
<evidence type="ECO:0000313" key="8">
    <source>
        <dbReference type="EMBL" id="CAD1840406.1"/>
    </source>
</evidence>
<dbReference type="InterPro" id="IPR032861">
    <property type="entry name" value="TAXi_N"/>
</dbReference>
<dbReference type="PANTHER" id="PTHR47965">
    <property type="entry name" value="ASPARTYL PROTEASE-RELATED"/>
    <property type="match status" value="1"/>
</dbReference>
<evidence type="ECO:0000256" key="4">
    <source>
        <dbReference type="ARBA" id="ARBA00022729"/>
    </source>
</evidence>
<evidence type="ECO:0000256" key="6">
    <source>
        <dbReference type="SAM" id="SignalP"/>
    </source>
</evidence>
<name>A0A6V7QC40_ANACO</name>
<evidence type="ECO:0000256" key="2">
    <source>
        <dbReference type="ARBA" id="ARBA00007447"/>
    </source>
</evidence>
<evidence type="ECO:0000256" key="1">
    <source>
        <dbReference type="ARBA" id="ARBA00004239"/>
    </source>
</evidence>
<feature type="domain" description="Peptidase A1" evidence="7">
    <location>
        <begin position="42"/>
        <end position="410"/>
    </location>
</feature>
<feature type="signal peptide" evidence="6">
    <location>
        <begin position="1"/>
        <end position="21"/>
    </location>
</feature>
<sequence>MAPSPLLLLILPLLFASFLSAASQKPRALVVPVVRNAATLQYVARVSQRSPPVPLDLVVDVGGPLQWVLCDDTYVSSSYRPVPCRSPVCPLLKNYGCTTACYGSPPAPPAPTTPALPSRSTPSGATPLPKASSRMSCLYYLPTAPSQIFSTFMITGDVTKIPNVFFSCGSRVLLQGLACGAAGMAGLGRGKLALPTQIAARLRVSRKFALCLPSSSGPGAMFFGEAPSYTFQLDVDAAKSLMYTPLITAGAGTDDEGYFIGVRGIKFNGKAVPLDAELLAGASAKISTAVPYTVLESSIYRAVTSAFLKETALQRLKAVKPFELCFNGSGIGSTRVGPAVPSIDLVLQNKGAEWMIFGSNSMVWTADGVLCLGLVEAAKDRVEAPIVIGGHQLEDNLLEFDIARSRLGFTSSLLFRQTTCSNFNFGITA</sequence>
<dbReference type="InterPro" id="IPR032799">
    <property type="entry name" value="TAXi_C"/>
</dbReference>
<comment type="similarity">
    <text evidence="2">Belongs to the peptidase A1 family.</text>
</comment>
<gene>
    <name evidence="8" type="ORF">CB5_LOCUS23617</name>
</gene>
<dbReference type="GO" id="GO:0005576">
    <property type="term" value="C:extracellular region"/>
    <property type="evidence" value="ECO:0007669"/>
    <property type="project" value="UniProtKB-SubCell"/>
</dbReference>
<feature type="chain" id="PRO_5027678703" description="Peptidase A1 domain-containing protein" evidence="6">
    <location>
        <begin position="22"/>
        <end position="429"/>
    </location>
</feature>
<dbReference type="InterPro" id="IPR033121">
    <property type="entry name" value="PEPTIDASE_A1"/>
</dbReference>
<evidence type="ECO:0000259" key="7">
    <source>
        <dbReference type="PROSITE" id="PS51767"/>
    </source>
</evidence>
<dbReference type="FunFam" id="2.40.70.10:FF:000041">
    <property type="entry name" value="Basic 7S globulin"/>
    <property type="match status" value="1"/>
</dbReference>
<protein>
    <recommendedName>
        <fullName evidence="7">Peptidase A1 domain-containing protein</fullName>
    </recommendedName>
</protein>
<dbReference type="EMBL" id="LR862135">
    <property type="protein sequence ID" value="CAD1840406.1"/>
    <property type="molecule type" value="Genomic_DNA"/>
</dbReference>
<feature type="region of interest" description="Disordered" evidence="5">
    <location>
        <begin position="108"/>
        <end position="129"/>
    </location>
</feature>
<organism evidence="8">
    <name type="scientific">Ananas comosus var. bracteatus</name>
    <name type="common">red pineapple</name>
    <dbReference type="NCBI Taxonomy" id="296719"/>
    <lineage>
        <taxon>Eukaryota</taxon>
        <taxon>Viridiplantae</taxon>
        <taxon>Streptophyta</taxon>
        <taxon>Embryophyta</taxon>
        <taxon>Tracheophyta</taxon>
        <taxon>Spermatophyta</taxon>
        <taxon>Magnoliopsida</taxon>
        <taxon>Liliopsida</taxon>
        <taxon>Poales</taxon>
        <taxon>Bromeliaceae</taxon>
        <taxon>Bromelioideae</taxon>
        <taxon>Ananas</taxon>
    </lineage>
</organism>
<comment type="subcellular location">
    <subcellularLocation>
        <location evidence="1">Secreted</location>
        <location evidence="1">Extracellular space</location>
    </subcellularLocation>
</comment>
<dbReference type="PANTHER" id="PTHR47965:SF22">
    <property type="entry name" value="EUKARYOTIC ASPARTYL PROTEASE FAMILY PROTEIN"/>
    <property type="match status" value="1"/>
</dbReference>
<reference evidence="8" key="1">
    <citation type="submission" date="2020-07" db="EMBL/GenBank/DDBJ databases">
        <authorList>
            <person name="Lin J."/>
        </authorList>
    </citation>
    <scope>NUCLEOTIDE SEQUENCE</scope>
</reference>
<keyword evidence="4 6" id="KW-0732">Signal</keyword>
<dbReference type="InterPro" id="IPR001461">
    <property type="entry name" value="Aspartic_peptidase_A1"/>
</dbReference>
<dbReference type="AlphaFoldDB" id="A0A6V7QC40"/>
<dbReference type="Pfam" id="PF14541">
    <property type="entry name" value="TAXi_C"/>
    <property type="match status" value="1"/>
</dbReference>
<proteinExistence type="inferred from homology"/>
<dbReference type="Gene3D" id="2.40.70.10">
    <property type="entry name" value="Acid Proteases"/>
    <property type="match status" value="2"/>
</dbReference>
<dbReference type="PROSITE" id="PS51767">
    <property type="entry name" value="PEPTIDASE_A1"/>
    <property type="match status" value="1"/>
</dbReference>